<feature type="transmembrane region" description="Helical" evidence="10">
    <location>
        <begin position="80"/>
        <end position="106"/>
    </location>
</feature>
<comment type="subcellular location">
    <subcellularLocation>
        <location evidence="1">Cell membrane</location>
        <topology evidence="1">Multi-pass membrane protein</topology>
    </subcellularLocation>
</comment>
<dbReference type="InterPro" id="IPR000276">
    <property type="entry name" value="GPCR_Rhodpsn"/>
</dbReference>
<keyword evidence="9" id="KW-0807">Transducer</keyword>
<dbReference type="Proteomes" id="UP000034805">
    <property type="component" value="Unassembled WGS sequence"/>
</dbReference>
<keyword evidence="2" id="KW-1003">Cell membrane</keyword>
<organism evidence="12 13">
    <name type="scientific">Scleropages formosus</name>
    <name type="common">Asian bonytongue</name>
    <name type="synonym">Osteoglossum formosum</name>
    <dbReference type="NCBI Taxonomy" id="113540"/>
    <lineage>
        <taxon>Eukaryota</taxon>
        <taxon>Metazoa</taxon>
        <taxon>Chordata</taxon>
        <taxon>Craniata</taxon>
        <taxon>Vertebrata</taxon>
        <taxon>Euteleostomi</taxon>
        <taxon>Actinopterygii</taxon>
        <taxon>Neopterygii</taxon>
        <taxon>Teleostei</taxon>
        <taxon>Osteoglossocephala</taxon>
        <taxon>Osteoglossomorpha</taxon>
        <taxon>Osteoglossiformes</taxon>
        <taxon>Osteoglossidae</taxon>
        <taxon>Scleropages</taxon>
    </lineage>
</organism>
<feature type="signal peptide" evidence="11">
    <location>
        <begin position="1"/>
        <end position="21"/>
    </location>
</feature>
<keyword evidence="5 10" id="KW-1133">Transmembrane helix</keyword>
<feature type="non-terminal residue" evidence="12">
    <location>
        <position position="144"/>
    </location>
</feature>
<dbReference type="Pfam" id="PF13853">
    <property type="entry name" value="7tm_4"/>
    <property type="match status" value="1"/>
</dbReference>
<proteinExistence type="predicted"/>
<evidence type="ECO:0000256" key="1">
    <source>
        <dbReference type="ARBA" id="ARBA00004651"/>
    </source>
</evidence>
<dbReference type="SUPFAM" id="SSF81321">
    <property type="entry name" value="Family A G protein-coupled receptor-like"/>
    <property type="match status" value="2"/>
</dbReference>
<evidence type="ECO:0000256" key="11">
    <source>
        <dbReference type="SAM" id="SignalP"/>
    </source>
</evidence>
<protein>
    <recommendedName>
        <fullName evidence="14">G-protein coupled receptors family 1 profile domain-containing protein</fullName>
    </recommendedName>
</protein>
<evidence type="ECO:0000256" key="5">
    <source>
        <dbReference type="ARBA" id="ARBA00022989"/>
    </source>
</evidence>
<dbReference type="InterPro" id="IPR000725">
    <property type="entry name" value="Olfact_rcpt"/>
</dbReference>
<feature type="transmembrane region" description="Helical" evidence="10">
    <location>
        <begin position="118"/>
        <end position="139"/>
    </location>
</feature>
<evidence type="ECO:0000256" key="2">
    <source>
        <dbReference type="ARBA" id="ARBA00022475"/>
    </source>
</evidence>
<keyword evidence="6" id="KW-0297">G-protein coupled receptor</keyword>
<evidence type="ECO:0008006" key="14">
    <source>
        <dbReference type="Google" id="ProtNLM"/>
    </source>
</evidence>
<keyword evidence="4" id="KW-0716">Sensory transduction</keyword>
<dbReference type="InterPro" id="IPR050516">
    <property type="entry name" value="Olfactory_GPCR"/>
</dbReference>
<dbReference type="Pfam" id="PF00001">
    <property type="entry name" value="7tm_1"/>
    <property type="match status" value="1"/>
</dbReference>
<dbReference type="PROSITE" id="PS00237">
    <property type="entry name" value="G_PROTEIN_RECEP_F1_1"/>
    <property type="match status" value="1"/>
</dbReference>
<evidence type="ECO:0000256" key="8">
    <source>
        <dbReference type="ARBA" id="ARBA00023170"/>
    </source>
</evidence>
<comment type="caution">
    <text evidence="12">The sequence shown here is derived from an EMBL/GenBank/DDBJ whole genome shotgun (WGS) entry which is preliminary data.</text>
</comment>
<evidence type="ECO:0000256" key="7">
    <source>
        <dbReference type="ARBA" id="ARBA00023136"/>
    </source>
</evidence>
<dbReference type="GO" id="GO:0004930">
    <property type="term" value="F:G protein-coupled receptor activity"/>
    <property type="evidence" value="ECO:0007669"/>
    <property type="project" value="UniProtKB-KW"/>
</dbReference>
<evidence type="ECO:0000256" key="3">
    <source>
        <dbReference type="ARBA" id="ARBA00022692"/>
    </source>
</evidence>
<name>A0A0P7UH85_SCLFO</name>
<evidence type="ECO:0000313" key="13">
    <source>
        <dbReference type="Proteomes" id="UP000034805"/>
    </source>
</evidence>
<dbReference type="AlphaFoldDB" id="A0A0P7UH85"/>
<accession>A0A0P7UH85</accession>
<keyword evidence="4" id="KW-0552">Olfaction</keyword>
<dbReference type="EMBL" id="JARO02013729">
    <property type="protein sequence ID" value="KPP58552.1"/>
    <property type="molecule type" value="Genomic_DNA"/>
</dbReference>
<sequence>MKPNLHKPIFLLHLAINGVIGSTSVCPKIMDLLISNTEESCYEDCLEQMFFINFYPSSAYAILTAMAYDRHLMSRSHEIALGLCLAQIYCLHTYGFIEFCILAVMSYDRYIAVCPLPYHMFVSTQNVVGLIVLSWTYLLTAFGL</sequence>
<keyword evidence="3 10" id="KW-0812">Transmembrane</keyword>
<evidence type="ECO:0000313" key="12">
    <source>
        <dbReference type="EMBL" id="KPP58552.1"/>
    </source>
</evidence>
<dbReference type="GO" id="GO:0004984">
    <property type="term" value="F:olfactory receptor activity"/>
    <property type="evidence" value="ECO:0007669"/>
    <property type="project" value="InterPro"/>
</dbReference>
<feature type="chain" id="PRO_5006143291" description="G-protein coupled receptors family 1 profile domain-containing protein" evidence="11">
    <location>
        <begin position="22"/>
        <end position="144"/>
    </location>
</feature>
<reference evidence="12 13" key="1">
    <citation type="submission" date="2015-08" db="EMBL/GenBank/DDBJ databases">
        <title>The genome of the Asian arowana (Scleropages formosus).</title>
        <authorList>
            <person name="Tan M.H."/>
            <person name="Gan H.M."/>
            <person name="Croft L.J."/>
            <person name="Austin C.M."/>
        </authorList>
    </citation>
    <scope>NUCLEOTIDE SEQUENCE [LARGE SCALE GENOMIC DNA]</scope>
    <source>
        <strain evidence="12">Aro1</strain>
    </source>
</reference>
<dbReference type="Gene3D" id="1.20.1070.10">
    <property type="entry name" value="Rhodopsin 7-helix transmembrane proteins"/>
    <property type="match status" value="2"/>
</dbReference>
<keyword evidence="11" id="KW-0732">Signal</keyword>
<keyword evidence="7 10" id="KW-0472">Membrane</keyword>
<keyword evidence="8" id="KW-0675">Receptor</keyword>
<dbReference type="PANTHER" id="PTHR26452">
    <property type="entry name" value="OLFACTORY RECEPTOR"/>
    <property type="match status" value="1"/>
</dbReference>
<evidence type="ECO:0000256" key="9">
    <source>
        <dbReference type="ARBA" id="ARBA00023224"/>
    </source>
</evidence>
<dbReference type="GO" id="GO:0005886">
    <property type="term" value="C:plasma membrane"/>
    <property type="evidence" value="ECO:0007669"/>
    <property type="project" value="UniProtKB-SubCell"/>
</dbReference>
<evidence type="ECO:0000256" key="10">
    <source>
        <dbReference type="SAM" id="Phobius"/>
    </source>
</evidence>
<gene>
    <name evidence="12" type="ORF">Z043_123610</name>
</gene>
<evidence type="ECO:0000256" key="6">
    <source>
        <dbReference type="ARBA" id="ARBA00023040"/>
    </source>
</evidence>
<evidence type="ECO:0000256" key="4">
    <source>
        <dbReference type="ARBA" id="ARBA00022725"/>
    </source>
</evidence>